<dbReference type="STRING" id="563192.HMPREF0179_05293"/>
<evidence type="ECO:0000259" key="1">
    <source>
        <dbReference type="Pfam" id="PF15919"/>
    </source>
</evidence>
<reference evidence="2 3" key="2">
    <citation type="submission" date="2013-04" db="EMBL/GenBank/DDBJ databases">
        <title>The Genome Sequence of Bilophila wadsworthia 3_1_6.</title>
        <authorList>
            <consortium name="The Broad Institute Genomics Platform"/>
            <person name="Earl A."/>
            <person name="Ward D."/>
            <person name="Feldgarden M."/>
            <person name="Gevers D."/>
            <person name="Sibley C."/>
            <person name="Strauss J."/>
            <person name="Allen-Vercoe E."/>
            <person name="Walker B."/>
            <person name="Young S."/>
            <person name="Zeng Q."/>
            <person name="Gargeya S."/>
            <person name="Fitzgerald M."/>
            <person name="Haas B."/>
            <person name="Abouelleil A."/>
            <person name="Allen A.W."/>
            <person name="Alvarado L."/>
            <person name="Arachchi H.M."/>
            <person name="Berlin A.M."/>
            <person name="Chapman S.B."/>
            <person name="Gainer-Dewar J."/>
            <person name="Goldberg J."/>
            <person name="Griggs A."/>
            <person name="Gujja S."/>
            <person name="Hansen M."/>
            <person name="Howarth C."/>
            <person name="Imamovic A."/>
            <person name="Ireland A."/>
            <person name="Larimer J."/>
            <person name="McCowan C."/>
            <person name="Murphy C."/>
            <person name="Pearson M."/>
            <person name="Poon T.W."/>
            <person name="Priest M."/>
            <person name="Roberts A."/>
            <person name="Saif S."/>
            <person name="Shea T."/>
            <person name="Sisk P."/>
            <person name="Sykes S."/>
            <person name="Wortman J."/>
            <person name="Nusbaum C."/>
            <person name="Birren B."/>
        </authorList>
    </citation>
    <scope>NUCLEOTIDE SEQUENCE [LARGE SCALE GENOMIC DNA]</scope>
    <source>
        <strain evidence="2 3">3_1_6</strain>
    </source>
</reference>
<dbReference type="InterPro" id="IPR010985">
    <property type="entry name" value="Ribbon_hlx_hlx"/>
</dbReference>
<dbReference type="EMBL" id="ADCP02000003">
    <property type="protein sequence ID" value="EPC05694.1"/>
    <property type="molecule type" value="Genomic_DNA"/>
</dbReference>
<evidence type="ECO:0000313" key="3">
    <source>
        <dbReference type="Proteomes" id="UP000006034"/>
    </source>
</evidence>
<dbReference type="AlphaFoldDB" id="S2LKD3"/>
<reference evidence="2 3" key="1">
    <citation type="submission" date="2010-10" db="EMBL/GenBank/DDBJ databases">
        <authorList>
            <consortium name="The Broad Institute Genome Sequencing Platform"/>
            <person name="Ward D."/>
            <person name="Earl A."/>
            <person name="Feldgarden M."/>
            <person name="Young S.K."/>
            <person name="Gargeya S."/>
            <person name="Zeng Q."/>
            <person name="Alvarado L."/>
            <person name="Berlin A."/>
            <person name="Bochicchio J."/>
            <person name="Chapman S.B."/>
            <person name="Chen Z."/>
            <person name="Freedman E."/>
            <person name="Gellesch M."/>
            <person name="Goldberg J."/>
            <person name="Griggs A."/>
            <person name="Gujja S."/>
            <person name="Heilman E."/>
            <person name="Heiman D."/>
            <person name="Howarth C."/>
            <person name="Mehta T."/>
            <person name="Neiman D."/>
            <person name="Pearson M."/>
            <person name="Roberts A."/>
            <person name="Saif S."/>
            <person name="Shea T."/>
            <person name="Shenoy N."/>
            <person name="Sisk P."/>
            <person name="Stolte C."/>
            <person name="Sykes S."/>
            <person name="White J."/>
            <person name="Yandava C."/>
            <person name="Allen-Vercoe E."/>
            <person name="Sibley C."/>
            <person name="Ambrose C.E."/>
            <person name="Strauss J."/>
            <person name="Daigneault M."/>
            <person name="Haas B."/>
            <person name="Nusbaum C."/>
            <person name="Birren B."/>
        </authorList>
    </citation>
    <scope>NUCLEOTIDE SEQUENCE [LARGE SCALE GENOMIC DNA]</scope>
    <source>
        <strain evidence="2 3">3_1_6</strain>
    </source>
</reference>
<organism evidence="2 3">
    <name type="scientific">Bilophila wadsworthia (strain 3_1_6)</name>
    <dbReference type="NCBI Taxonomy" id="563192"/>
    <lineage>
        <taxon>Bacteria</taxon>
        <taxon>Pseudomonadati</taxon>
        <taxon>Thermodesulfobacteriota</taxon>
        <taxon>Desulfovibrionia</taxon>
        <taxon>Desulfovibrionales</taxon>
        <taxon>Desulfovibrionaceae</taxon>
        <taxon>Bilophila</taxon>
    </lineage>
</organism>
<dbReference type="InterPro" id="IPR031807">
    <property type="entry name" value="HicB-like"/>
</dbReference>
<sequence>MAQDALYHRRRVRDLPLLRHWSRYRPWHKRSLRTKPWTLPDAPDLDMTPVRINISLPKCVLEGLDRKASARGMTRSALIAKAAQAYM</sequence>
<comment type="caution">
    <text evidence="2">The sequence shown here is derived from an EMBL/GenBank/DDBJ whole genome shotgun (WGS) entry which is preliminary data.</text>
</comment>
<dbReference type="SUPFAM" id="SSF47598">
    <property type="entry name" value="Ribbon-helix-helix"/>
    <property type="match status" value="1"/>
</dbReference>
<dbReference type="Proteomes" id="UP000006034">
    <property type="component" value="Unassembled WGS sequence"/>
</dbReference>
<feature type="domain" description="HicB-like antitoxin of toxin-antitoxin system" evidence="1">
    <location>
        <begin position="43"/>
        <end position="83"/>
    </location>
</feature>
<name>S2LKD3_BILW3</name>
<dbReference type="CDD" id="cd21631">
    <property type="entry name" value="RHH_CopG_NikR-like"/>
    <property type="match status" value="1"/>
</dbReference>
<proteinExistence type="predicted"/>
<keyword evidence="3" id="KW-1185">Reference proteome</keyword>
<evidence type="ECO:0000313" key="2">
    <source>
        <dbReference type="EMBL" id="EPC05694.1"/>
    </source>
</evidence>
<accession>S2LKD3</accession>
<gene>
    <name evidence="2" type="ORF">HMPREF0179_05293</name>
</gene>
<dbReference type="GO" id="GO:0006355">
    <property type="term" value="P:regulation of DNA-templated transcription"/>
    <property type="evidence" value="ECO:0007669"/>
    <property type="project" value="InterPro"/>
</dbReference>
<protein>
    <recommendedName>
        <fullName evidence="1">HicB-like antitoxin of toxin-antitoxin system domain-containing protein</fullName>
    </recommendedName>
</protein>
<dbReference type="OrthoDB" id="9807959at2"/>
<dbReference type="Pfam" id="PF15919">
    <property type="entry name" value="HicB_lk_antitox"/>
    <property type="match status" value="1"/>
</dbReference>
<dbReference type="HOGENOM" id="CLU_2477133_0_0_7"/>